<dbReference type="Proteomes" id="UP000828390">
    <property type="component" value="Unassembled WGS sequence"/>
</dbReference>
<keyword evidence="2" id="KW-1185">Reference proteome</keyword>
<organism evidence="1 2">
    <name type="scientific">Dreissena polymorpha</name>
    <name type="common">Zebra mussel</name>
    <name type="synonym">Mytilus polymorpha</name>
    <dbReference type="NCBI Taxonomy" id="45954"/>
    <lineage>
        <taxon>Eukaryota</taxon>
        <taxon>Metazoa</taxon>
        <taxon>Spiralia</taxon>
        <taxon>Lophotrochozoa</taxon>
        <taxon>Mollusca</taxon>
        <taxon>Bivalvia</taxon>
        <taxon>Autobranchia</taxon>
        <taxon>Heteroconchia</taxon>
        <taxon>Euheterodonta</taxon>
        <taxon>Imparidentia</taxon>
        <taxon>Neoheterodontei</taxon>
        <taxon>Myida</taxon>
        <taxon>Dreissenoidea</taxon>
        <taxon>Dreissenidae</taxon>
        <taxon>Dreissena</taxon>
    </lineage>
</organism>
<accession>A0A9D4CMC7</accession>
<reference evidence="1" key="1">
    <citation type="journal article" date="2019" name="bioRxiv">
        <title>The Genome of the Zebra Mussel, Dreissena polymorpha: A Resource for Invasive Species Research.</title>
        <authorList>
            <person name="McCartney M.A."/>
            <person name="Auch B."/>
            <person name="Kono T."/>
            <person name="Mallez S."/>
            <person name="Zhang Y."/>
            <person name="Obille A."/>
            <person name="Becker A."/>
            <person name="Abrahante J.E."/>
            <person name="Garbe J."/>
            <person name="Badalamenti J.P."/>
            <person name="Herman A."/>
            <person name="Mangelson H."/>
            <person name="Liachko I."/>
            <person name="Sullivan S."/>
            <person name="Sone E.D."/>
            <person name="Koren S."/>
            <person name="Silverstein K.A.T."/>
            <person name="Beckman K.B."/>
            <person name="Gohl D.M."/>
        </authorList>
    </citation>
    <scope>NUCLEOTIDE SEQUENCE</scope>
    <source>
        <strain evidence="1">Duluth1</strain>
        <tissue evidence="1">Whole animal</tissue>
    </source>
</reference>
<gene>
    <name evidence="1" type="ORF">DPMN_053088</name>
</gene>
<proteinExistence type="predicted"/>
<evidence type="ECO:0000313" key="2">
    <source>
        <dbReference type="Proteomes" id="UP000828390"/>
    </source>
</evidence>
<evidence type="ECO:0000313" key="1">
    <source>
        <dbReference type="EMBL" id="KAH3727162.1"/>
    </source>
</evidence>
<dbReference type="AlphaFoldDB" id="A0A9D4CMC7"/>
<sequence>MKLIKEACKKACQTHEWIVMLNIGIHDNPCISTHSLKALLHVRLHRSNSGSQVVAVRSNSTPPSVLFTFLTGPEQRSRSFP</sequence>
<name>A0A9D4CMC7_DREPO</name>
<protein>
    <submittedName>
        <fullName evidence="1">Uncharacterized protein</fullName>
    </submittedName>
</protein>
<reference evidence="1" key="2">
    <citation type="submission" date="2020-11" db="EMBL/GenBank/DDBJ databases">
        <authorList>
            <person name="McCartney M.A."/>
            <person name="Auch B."/>
            <person name="Kono T."/>
            <person name="Mallez S."/>
            <person name="Becker A."/>
            <person name="Gohl D.M."/>
            <person name="Silverstein K.A.T."/>
            <person name="Koren S."/>
            <person name="Bechman K.B."/>
            <person name="Herman A."/>
            <person name="Abrahante J.E."/>
            <person name="Garbe J."/>
        </authorList>
    </citation>
    <scope>NUCLEOTIDE SEQUENCE</scope>
    <source>
        <strain evidence="1">Duluth1</strain>
        <tissue evidence="1">Whole animal</tissue>
    </source>
</reference>
<comment type="caution">
    <text evidence="1">The sequence shown here is derived from an EMBL/GenBank/DDBJ whole genome shotgun (WGS) entry which is preliminary data.</text>
</comment>
<dbReference type="EMBL" id="JAIWYP010000012">
    <property type="protein sequence ID" value="KAH3727162.1"/>
    <property type="molecule type" value="Genomic_DNA"/>
</dbReference>